<feature type="transmembrane region" description="Helical" evidence="8">
    <location>
        <begin position="163"/>
        <end position="185"/>
    </location>
</feature>
<evidence type="ECO:0000256" key="6">
    <source>
        <dbReference type="ARBA" id="ARBA00022989"/>
    </source>
</evidence>
<reference evidence="9 10" key="1">
    <citation type="submission" date="2015-04" db="EMBL/GenBank/DDBJ databases">
        <title>Draft genome sequence of bacteremic isolate Catabacter hongkongensis type strain HKU16T.</title>
        <authorList>
            <person name="Lau S.K."/>
            <person name="Teng J.L."/>
            <person name="Huang Y."/>
            <person name="Curreem S.O."/>
            <person name="Tsui S.K."/>
            <person name="Woo P.C."/>
        </authorList>
    </citation>
    <scope>NUCLEOTIDE SEQUENCE [LARGE SCALE GENOMIC DNA]</scope>
    <source>
        <strain evidence="9 10">HKU16</strain>
    </source>
</reference>
<feature type="transmembrane region" description="Helical" evidence="8">
    <location>
        <begin position="299"/>
        <end position="316"/>
    </location>
</feature>
<dbReference type="Pfam" id="PF02653">
    <property type="entry name" value="BPD_transp_2"/>
    <property type="match status" value="1"/>
</dbReference>
<evidence type="ECO:0000256" key="1">
    <source>
        <dbReference type="ARBA" id="ARBA00004651"/>
    </source>
</evidence>
<evidence type="ECO:0000256" key="8">
    <source>
        <dbReference type="SAM" id="Phobius"/>
    </source>
</evidence>
<evidence type="ECO:0000256" key="7">
    <source>
        <dbReference type="ARBA" id="ARBA00023136"/>
    </source>
</evidence>
<comment type="caution">
    <text evidence="9">The sequence shown here is derived from an EMBL/GenBank/DDBJ whole genome shotgun (WGS) entry which is preliminary data.</text>
</comment>
<keyword evidence="10" id="KW-1185">Reference proteome</keyword>
<evidence type="ECO:0000256" key="2">
    <source>
        <dbReference type="ARBA" id="ARBA00022448"/>
    </source>
</evidence>
<protein>
    <submittedName>
        <fullName evidence="9">Ribose ABC transport system, permease protein RbsC</fullName>
    </submittedName>
</protein>
<keyword evidence="3" id="KW-1003">Cell membrane</keyword>
<dbReference type="InterPro" id="IPR001851">
    <property type="entry name" value="ABC_transp_permease"/>
</dbReference>
<dbReference type="GO" id="GO:0022857">
    <property type="term" value="F:transmembrane transporter activity"/>
    <property type="evidence" value="ECO:0007669"/>
    <property type="project" value="InterPro"/>
</dbReference>
<evidence type="ECO:0000313" key="9">
    <source>
        <dbReference type="EMBL" id="KKI50702.1"/>
    </source>
</evidence>
<sequence>MSENRINRSEFVGKYGAYIIVVILLVVGAFVSDKFFSAMNIMNILESVAFLGILAAGMSLVTYAGQSVDLSGPSVIAVAGFVSIMTLGAGLVVSIIAALAVGAAIGLLNGFVIGKFRTNTVVWTLAVTFVATGLIRVIFGSTNIYPNTQYDVSGFEAISRTKLFGIVPVSVVIMVSLLIVLHIIVSRSKYGAKLKMVGSAESAARFTGINVTRVICSTFIISSVCAALTGVFIASLSKSAAYSYGTGYDFKAITAIVLSGVLLDGGKGSILGVLGGVLTIGLLNNILTLLGVNSFLQDVVVGAVFILVVWITSFSAKKMEEKYA</sequence>
<feature type="transmembrane region" description="Helical" evidence="8">
    <location>
        <begin position="15"/>
        <end position="32"/>
    </location>
</feature>
<feature type="transmembrane region" description="Helical" evidence="8">
    <location>
        <begin position="75"/>
        <end position="108"/>
    </location>
</feature>
<feature type="transmembrane region" description="Helical" evidence="8">
    <location>
        <begin position="270"/>
        <end position="293"/>
    </location>
</feature>
<evidence type="ECO:0000256" key="3">
    <source>
        <dbReference type="ARBA" id="ARBA00022475"/>
    </source>
</evidence>
<evidence type="ECO:0000256" key="5">
    <source>
        <dbReference type="ARBA" id="ARBA00022692"/>
    </source>
</evidence>
<organism evidence="9 10">
    <name type="scientific">Christensenella hongkongensis</name>
    <dbReference type="NCBI Taxonomy" id="270498"/>
    <lineage>
        <taxon>Bacteria</taxon>
        <taxon>Bacillati</taxon>
        <taxon>Bacillota</taxon>
        <taxon>Clostridia</taxon>
        <taxon>Christensenellales</taxon>
        <taxon>Christensenellaceae</taxon>
        <taxon>Christensenella</taxon>
    </lineage>
</organism>
<dbReference type="STRING" id="270498.CHK_1817"/>
<dbReference type="PANTHER" id="PTHR32196:SF21">
    <property type="entry name" value="ABC TRANSPORTER PERMEASE PROTEIN YPHD-RELATED"/>
    <property type="match status" value="1"/>
</dbReference>
<dbReference type="RefSeq" id="WP_052740473.1">
    <property type="nucleotide sequence ID" value="NZ_CAUERS010000041.1"/>
</dbReference>
<dbReference type="CDD" id="cd06579">
    <property type="entry name" value="TM_PBP1_transp_AraH_like"/>
    <property type="match status" value="1"/>
</dbReference>
<dbReference type="GO" id="GO:0005886">
    <property type="term" value="C:plasma membrane"/>
    <property type="evidence" value="ECO:0007669"/>
    <property type="project" value="UniProtKB-SubCell"/>
</dbReference>
<name>A0A0M2NJT6_9FIRM</name>
<keyword evidence="6 8" id="KW-1133">Transmembrane helix</keyword>
<dbReference type="Proteomes" id="UP000034076">
    <property type="component" value="Unassembled WGS sequence"/>
</dbReference>
<feature type="transmembrane region" description="Helical" evidence="8">
    <location>
        <begin position="214"/>
        <end position="236"/>
    </location>
</feature>
<dbReference type="PATRIC" id="fig|270498.16.peg.1086"/>
<dbReference type="PANTHER" id="PTHR32196">
    <property type="entry name" value="ABC TRANSPORTER PERMEASE PROTEIN YPHD-RELATED-RELATED"/>
    <property type="match status" value="1"/>
</dbReference>
<comment type="subcellular location">
    <subcellularLocation>
        <location evidence="1">Cell membrane</location>
        <topology evidence="1">Multi-pass membrane protein</topology>
    </subcellularLocation>
</comment>
<dbReference type="OrthoDB" id="45037at2"/>
<accession>A0A0M2NJT6</accession>
<dbReference type="EMBL" id="LAYJ01000102">
    <property type="protein sequence ID" value="KKI50702.1"/>
    <property type="molecule type" value="Genomic_DNA"/>
</dbReference>
<keyword evidence="5 8" id="KW-0812">Transmembrane</keyword>
<keyword evidence="7 8" id="KW-0472">Membrane</keyword>
<gene>
    <name evidence="9" type="ORF">CHK_1817</name>
</gene>
<keyword evidence="4" id="KW-0997">Cell inner membrane</keyword>
<evidence type="ECO:0000313" key="10">
    <source>
        <dbReference type="Proteomes" id="UP000034076"/>
    </source>
</evidence>
<feature type="transmembrane region" description="Helical" evidence="8">
    <location>
        <begin position="44"/>
        <end position="63"/>
    </location>
</feature>
<feature type="transmembrane region" description="Helical" evidence="8">
    <location>
        <begin position="120"/>
        <end position="139"/>
    </location>
</feature>
<dbReference type="AlphaFoldDB" id="A0A0M2NJT6"/>
<keyword evidence="2" id="KW-0813">Transport</keyword>
<proteinExistence type="predicted"/>
<evidence type="ECO:0000256" key="4">
    <source>
        <dbReference type="ARBA" id="ARBA00022519"/>
    </source>
</evidence>